<dbReference type="InterPro" id="IPR052746">
    <property type="entry name" value="MlaB_ABC_Transporter"/>
</dbReference>
<evidence type="ECO:0000259" key="1">
    <source>
        <dbReference type="PROSITE" id="PS50801"/>
    </source>
</evidence>
<organism evidence="2 3">
    <name type="scientific">Metapseudomonas resinovorans NBRC 106553</name>
    <dbReference type="NCBI Taxonomy" id="1245471"/>
    <lineage>
        <taxon>Bacteria</taxon>
        <taxon>Pseudomonadati</taxon>
        <taxon>Pseudomonadota</taxon>
        <taxon>Gammaproteobacteria</taxon>
        <taxon>Pseudomonadales</taxon>
        <taxon>Pseudomonadaceae</taxon>
        <taxon>Metapseudomonas</taxon>
    </lineage>
</organism>
<protein>
    <submittedName>
        <fullName evidence="2">Toluene tolerance protein Ttg2E</fullName>
    </submittedName>
</protein>
<accession>S6ARW0</accession>
<dbReference type="KEGG" id="pre:PCA10_10390"/>
<dbReference type="CDD" id="cd07043">
    <property type="entry name" value="STAS_anti-anti-sigma_factors"/>
    <property type="match status" value="1"/>
</dbReference>
<dbReference type="STRING" id="1245471.PCA10_10390"/>
<dbReference type="PATRIC" id="fig|1245471.3.peg.1050"/>
<dbReference type="PROSITE" id="PS50801">
    <property type="entry name" value="STAS"/>
    <property type="match status" value="1"/>
</dbReference>
<dbReference type="OrthoDB" id="7010146at2"/>
<reference evidence="2 3" key="1">
    <citation type="journal article" date="2013" name="Genome Announc.">
        <title>Complete Genome Sequence of the Carbazole Degrader Pseudomonas resinovorans Strain CA10 (NBRC 106553).</title>
        <authorList>
            <person name="Shintani M."/>
            <person name="Hosoyama A."/>
            <person name="Ohji S."/>
            <person name="Tsuchikane K."/>
            <person name="Takarada H."/>
            <person name="Yamazoe A."/>
            <person name="Fujita N."/>
            <person name="Nojiri H."/>
        </authorList>
    </citation>
    <scope>NUCLEOTIDE SEQUENCE [LARGE SCALE GENOMIC DNA]</scope>
    <source>
        <strain evidence="2 3">NBRC 106553</strain>
    </source>
</reference>
<dbReference type="SUPFAM" id="SSF52091">
    <property type="entry name" value="SpoIIaa-like"/>
    <property type="match status" value="1"/>
</dbReference>
<dbReference type="InterPro" id="IPR058548">
    <property type="entry name" value="MlaB-like_STAS"/>
</dbReference>
<dbReference type="Gene3D" id="3.30.750.24">
    <property type="entry name" value="STAS domain"/>
    <property type="match status" value="1"/>
</dbReference>
<dbReference type="PANTHER" id="PTHR35849">
    <property type="entry name" value="BLR2341 PROTEIN"/>
    <property type="match status" value="1"/>
</dbReference>
<proteinExistence type="predicted"/>
<dbReference type="HOGENOM" id="CLU_115403_13_2_6"/>
<dbReference type="RefSeq" id="WP_016490973.1">
    <property type="nucleotide sequence ID" value="NC_021499.1"/>
</dbReference>
<name>S6ARW0_METRE</name>
<feature type="domain" description="STAS" evidence="1">
    <location>
        <begin position="14"/>
        <end position="102"/>
    </location>
</feature>
<dbReference type="eggNOG" id="COG1366">
    <property type="taxonomic scope" value="Bacteria"/>
</dbReference>
<evidence type="ECO:0000313" key="2">
    <source>
        <dbReference type="EMBL" id="BAN46771.1"/>
    </source>
</evidence>
<dbReference type="PANTHER" id="PTHR35849:SF1">
    <property type="entry name" value="INTERMEMBRANE PHOSPHOLIPID TRANSPORT SYSTEM BINDING PROTEIN MLAB"/>
    <property type="match status" value="1"/>
</dbReference>
<dbReference type="EMBL" id="AP013068">
    <property type="protein sequence ID" value="BAN46771.1"/>
    <property type="molecule type" value="Genomic_DNA"/>
</dbReference>
<gene>
    <name evidence="2" type="primary">ttg2E</name>
    <name evidence="2" type="ORF">PCA10_10390</name>
</gene>
<keyword evidence="3" id="KW-1185">Reference proteome</keyword>
<dbReference type="Proteomes" id="UP000015503">
    <property type="component" value="Chromosome"/>
</dbReference>
<sequence length="102" mass="10704">MSEARIEQAASGELRLIGVLDYSTGPQLREAGRQLIQAASGTALVLDCSAVEKTSSVGLALLLAFMRDAAAAGRTVTVRGMPEDMRQIAEVSEMTGLLPLEA</sequence>
<dbReference type="Pfam" id="PF13466">
    <property type="entry name" value="STAS_2"/>
    <property type="match status" value="1"/>
</dbReference>
<dbReference type="InterPro" id="IPR036513">
    <property type="entry name" value="STAS_dom_sf"/>
</dbReference>
<evidence type="ECO:0000313" key="3">
    <source>
        <dbReference type="Proteomes" id="UP000015503"/>
    </source>
</evidence>
<dbReference type="InterPro" id="IPR002645">
    <property type="entry name" value="STAS_dom"/>
</dbReference>
<dbReference type="AlphaFoldDB" id="S6ARW0"/>